<reference evidence="7 8" key="1">
    <citation type="submission" date="2018-02" db="EMBL/GenBank/DDBJ databases">
        <title>Draft genome of wild Prunus yedoensis var. nudiflora.</title>
        <authorList>
            <person name="Baek S."/>
            <person name="Kim J.-H."/>
            <person name="Choi K."/>
            <person name="Kim G.-B."/>
            <person name="Cho A."/>
            <person name="Jang H."/>
            <person name="Shin C.-H."/>
            <person name="Yu H.-J."/>
            <person name="Mun J.-H."/>
        </authorList>
    </citation>
    <scope>NUCLEOTIDE SEQUENCE [LARGE SCALE GENOMIC DNA]</scope>
    <source>
        <strain evidence="8">cv. Jeju island</strain>
        <tissue evidence="7">Leaf</tissue>
    </source>
</reference>
<feature type="domain" description="BD-FAE-like" evidence="6">
    <location>
        <begin position="128"/>
        <end position="331"/>
    </location>
</feature>
<dbReference type="InterPro" id="IPR029058">
    <property type="entry name" value="AB_hydrolase_fold"/>
</dbReference>
<evidence type="ECO:0000256" key="2">
    <source>
        <dbReference type="ARBA" id="ARBA00022801"/>
    </source>
</evidence>
<dbReference type="EMBL" id="PJQY01002995">
    <property type="protein sequence ID" value="PQM41019.1"/>
    <property type="molecule type" value="Genomic_DNA"/>
</dbReference>
<dbReference type="PANTHER" id="PTHR48081">
    <property type="entry name" value="AB HYDROLASE SUPERFAMILY PROTEIN C4A8.06C"/>
    <property type="match status" value="1"/>
</dbReference>
<dbReference type="GO" id="GO:0016787">
    <property type="term" value="F:hydrolase activity"/>
    <property type="evidence" value="ECO:0007669"/>
    <property type="project" value="UniProtKB-KW"/>
</dbReference>
<evidence type="ECO:0000313" key="7">
    <source>
        <dbReference type="EMBL" id="PQM41019.1"/>
    </source>
</evidence>
<dbReference type="AlphaFoldDB" id="A0A314V1N9"/>
<evidence type="ECO:0000313" key="8">
    <source>
        <dbReference type="Proteomes" id="UP000250321"/>
    </source>
</evidence>
<evidence type="ECO:0000256" key="5">
    <source>
        <dbReference type="ARBA" id="ARBA00049507"/>
    </source>
</evidence>
<dbReference type="OrthoDB" id="6495301at2759"/>
<comment type="caution">
    <text evidence="7">The sequence shown here is derived from an EMBL/GenBank/DDBJ whole genome shotgun (WGS) entry which is preliminary data.</text>
</comment>
<gene>
    <name evidence="7" type="ORF">Pyn_06637</name>
</gene>
<evidence type="ECO:0000256" key="3">
    <source>
        <dbReference type="ARBA" id="ARBA00038028"/>
    </source>
</evidence>
<name>A0A314V1N9_PRUYE</name>
<sequence>MASETDCLLRHASSSAAEDVAQDMDAKPLLSRFLSYPIANTNTNPQRRRRLSAKLASAPRPLRQQSFGRDIGHAAKETYLITSLSFTLLQYLGLPVDDKITCSWLLCHVTYARVRRSIVYGDQPRNRLDLYLPANSDGKNPVVVFVTGGAWIIGYKAWGSLLGLQLAERDIIVACVDYRNFPQGTISDMVRDASEGISYICNNIADYGGDPNRIYLMGQSAGAHISSCALLEQAIKESKKEESISWSVSQIKAYLVYLAGYGWINTLNLFFNSLHSIMEGEESLHQFSPELKVKDPSNRNAVSLLPPITLFHGTADYSIPSDASKIFVDALQKAGAQAELILYDGKTHTDLFLQDPLRGGKDELFDQLIAVIHAGDKEALEKDAMAPPRKRLVPEILLKLARNISPF</sequence>
<dbReference type="PANTHER" id="PTHR48081:SF33">
    <property type="entry name" value="KYNURENINE FORMAMIDASE"/>
    <property type="match status" value="1"/>
</dbReference>
<dbReference type="InterPro" id="IPR050300">
    <property type="entry name" value="GDXG_lipolytic_enzyme"/>
</dbReference>
<dbReference type="Gene3D" id="3.40.50.1820">
    <property type="entry name" value="alpha/beta hydrolase"/>
    <property type="match status" value="1"/>
</dbReference>
<dbReference type="InterPro" id="IPR049492">
    <property type="entry name" value="BD-FAE-like_dom"/>
</dbReference>
<evidence type="ECO:0000256" key="1">
    <source>
        <dbReference type="ARBA" id="ARBA00004653"/>
    </source>
</evidence>
<dbReference type="STRING" id="2094558.A0A314V1N9"/>
<comment type="subcellular location">
    <subcellularLocation>
        <location evidence="1">Golgi apparatus membrane</location>
        <topology evidence="1">Multi-pass membrane protein</topology>
    </subcellularLocation>
</comment>
<evidence type="ECO:0000256" key="4">
    <source>
        <dbReference type="ARBA" id="ARBA00038928"/>
    </source>
</evidence>
<protein>
    <recommendedName>
        <fullName evidence="4">protein-S-isoprenylcysteine alpha-carbonyl methylesterase</fullName>
        <ecNumber evidence="4">3.1.1.n2</ecNumber>
    </recommendedName>
</protein>
<proteinExistence type="inferred from homology"/>
<accession>A0A314V1N9</accession>
<evidence type="ECO:0000259" key="6">
    <source>
        <dbReference type="Pfam" id="PF20434"/>
    </source>
</evidence>
<dbReference type="SUPFAM" id="SSF53474">
    <property type="entry name" value="alpha/beta-Hydrolases"/>
    <property type="match status" value="1"/>
</dbReference>
<dbReference type="GO" id="GO:0000139">
    <property type="term" value="C:Golgi membrane"/>
    <property type="evidence" value="ECO:0007669"/>
    <property type="project" value="UniProtKB-SubCell"/>
</dbReference>
<dbReference type="EC" id="3.1.1.n2" evidence="4"/>
<dbReference type="Proteomes" id="UP000250321">
    <property type="component" value="Unassembled WGS sequence"/>
</dbReference>
<dbReference type="Pfam" id="PF20434">
    <property type="entry name" value="BD-FAE"/>
    <property type="match status" value="1"/>
</dbReference>
<comment type="similarity">
    <text evidence="3">Belongs to the AB hydrolase superfamily. Isoprenylcysteine methylesterase family.</text>
</comment>
<keyword evidence="8" id="KW-1185">Reference proteome</keyword>
<comment type="catalytic activity">
    <reaction evidence="5">
        <text>[protein]-C-terminal S-[(2E,6E)-farnesyl]-L-cysteine methyl ester + H2O = [protein]-C-terminal S-[(2E,6E)-farnesyl]-L-cysteine + methanol + H(+)</text>
        <dbReference type="Rhea" id="RHEA:48520"/>
        <dbReference type="Rhea" id="RHEA-COMP:12125"/>
        <dbReference type="Rhea" id="RHEA-COMP:12126"/>
        <dbReference type="ChEBI" id="CHEBI:15377"/>
        <dbReference type="ChEBI" id="CHEBI:15378"/>
        <dbReference type="ChEBI" id="CHEBI:17790"/>
        <dbReference type="ChEBI" id="CHEBI:90510"/>
        <dbReference type="ChEBI" id="CHEBI:90511"/>
        <dbReference type="EC" id="3.1.1.n2"/>
    </reaction>
</comment>
<keyword evidence="2" id="KW-0378">Hydrolase</keyword>
<organism evidence="7 8">
    <name type="scientific">Prunus yedoensis var. nudiflora</name>
    <dbReference type="NCBI Taxonomy" id="2094558"/>
    <lineage>
        <taxon>Eukaryota</taxon>
        <taxon>Viridiplantae</taxon>
        <taxon>Streptophyta</taxon>
        <taxon>Embryophyta</taxon>
        <taxon>Tracheophyta</taxon>
        <taxon>Spermatophyta</taxon>
        <taxon>Magnoliopsida</taxon>
        <taxon>eudicotyledons</taxon>
        <taxon>Gunneridae</taxon>
        <taxon>Pentapetalae</taxon>
        <taxon>rosids</taxon>
        <taxon>fabids</taxon>
        <taxon>Rosales</taxon>
        <taxon>Rosaceae</taxon>
        <taxon>Amygdaloideae</taxon>
        <taxon>Amygdaleae</taxon>
        <taxon>Prunus</taxon>
    </lineage>
</organism>